<dbReference type="EMBL" id="CP029684">
    <property type="protein sequence ID" value="QAS69673.1"/>
    <property type="molecule type" value="Genomic_DNA"/>
</dbReference>
<dbReference type="AlphaFoldDB" id="A0AAJ1VNC7"/>
<proteinExistence type="predicted"/>
<dbReference type="Proteomes" id="UP000286907">
    <property type="component" value="Chromosome"/>
</dbReference>
<sequence length="158" mass="17803">MTDFLKTDYDHLPESNSYDALPTGVYEVMIKDINEKQAATGNAGVAFQLEVRRDLDSEGDLANSNGKFGGRVFFTTVWNSDKNPEYRLTTLNAIAIAAGASNKRVYETFDDFREELLLKAVRVNLTHDISTFQGEDRVQETVAPWDWEPTQLLMADMA</sequence>
<keyword evidence="3" id="KW-1185">Reference proteome</keyword>
<organism evidence="1 4">
    <name type="scientific">Oenococcus sicerae</name>
    <dbReference type="NCBI Taxonomy" id="2203724"/>
    <lineage>
        <taxon>Bacteria</taxon>
        <taxon>Bacillati</taxon>
        <taxon>Bacillota</taxon>
        <taxon>Bacilli</taxon>
        <taxon>Lactobacillales</taxon>
        <taxon>Lactobacillaceae</taxon>
        <taxon>Oenococcus</taxon>
    </lineage>
</organism>
<accession>A0AAJ1VNC7</accession>
<dbReference type="InterPro" id="IPR007731">
    <property type="entry name" value="DUF669"/>
</dbReference>
<evidence type="ECO:0000313" key="1">
    <source>
        <dbReference type="EMBL" id="MDN6900064.1"/>
    </source>
</evidence>
<evidence type="ECO:0000313" key="3">
    <source>
        <dbReference type="Proteomes" id="UP000286907"/>
    </source>
</evidence>
<dbReference type="EMBL" id="SDWY01000002">
    <property type="protein sequence ID" value="MDN6900064.1"/>
    <property type="molecule type" value="Genomic_DNA"/>
</dbReference>
<reference evidence="2 3" key="1">
    <citation type="journal article" date="2019" name="Syst. Appl. Microbiol.">
        <title>Oenococcus sicerae sp. nov., isolated from French cider.</title>
        <authorList>
            <person name="Cousin F.J."/>
            <person name="Le Guellec R."/>
            <person name="Chagnot C."/>
            <person name="Goux D."/>
            <person name="Dalmasso M."/>
            <person name="Laplace J.M."/>
            <person name="Cretenet M."/>
        </authorList>
    </citation>
    <scope>NUCLEOTIDE SEQUENCE [LARGE SCALE GENOMIC DNA]</scope>
    <source>
        <strain evidence="2 3">UCMA 15228</strain>
    </source>
</reference>
<dbReference type="Pfam" id="PF05037">
    <property type="entry name" value="DUF669"/>
    <property type="match status" value="1"/>
</dbReference>
<evidence type="ECO:0000313" key="4">
    <source>
        <dbReference type="Proteomes" id="UP001167919"/>
    </source>
</evidence>
<reference evidence="1" key="2">
    <citation type="submission" date="2019-01" db="EMBL/GenBank/DDBJ databases">
        <title>Oenococcus sicerae UCMA17102.</title>
        <authorList>
            <person name="Cousin F.J."/>
            <person name="Le Guellec R."/>
            <person name="Cretenet M."/>
        </authorList>
    </citation>
    <scope>NUCLEOTIDE SEQUENCE</scope>
    <source>
        <strain evidence="1">UCMA17102</strain>
    </source>
</reference>
<dbReference type="RefSeq" id="WP_128685991.1">
    <property type="nucleotide sequence ID" value="NZ_CP029684.2"/>
</dbReference>
<dbReference type="Proteomes" id="UP001167919">
    <property type="component" value="Unassembled WGS sequence"/>
</dbReference>
<reference evidence="2" key="3">
    <citation type="submission" date="2020-01" db="EMBL/GenBank/DDBJ databases">
        <authorList>
            <person name="Cousin F.J."/>
            <person name="Le Guellec R."/>
            <person name="Cretenet M."/>
        </authorList>
    </citation>
    <scope>NUCLEOTIDE SEQUENCE</scope>
    <source>
        <strain evidence="2">UCMA 15228</strain>
    </source>
</reference>
<protein>
    <submittedName>
        <fullName evidence="1">DUF669 domain-containing protein</fullName>
    </submittedName>
</protein>
<gene>
    <name evidence="2" type="ORF">DLJ48_03635</name>
    <name evidence="1" type="ORF">EVC35_03470</name>
</gene>
<name>A0AAJ1VNC7_9LACO</name>
<evidence type="ECO:0000313" key="2">
    <source>
        <dbReference type="EMBL" id="QAS69673.1"/>
    </source>
</evidence>